<feature type="region of interest" description="Disordered" evidence="1">
    <location>
        <begin position="25"/>
        <end position="75"/>
    </location>
</feature>
<organism evidence="2 3">
    <name type="scientific">Lacipirellula parvula</name>
    <dbReference type="NCBI Taxonomy" id="2650471"/>
    <lineage>
        <taxon>Bacteria</taxon>
        <taxon>Pseudomonadati</taxon>
        <taxon>Planctomycetota</taxon>
        <taxon>Planctomycetia</taxon>
        <taxon>Pirellulales</taxon>
        <taxon>Lacipirellulaceae</taxon>
        <taxon>Lacipirellula</taxon>
    </lineage>
</organism>
<protein>
    <recommendedName>
        <fullName evidence="4">DUF3299 domain-containing protein</fullName>
    </recommendedName>
</protein>
<reference evidence="3" key="1">
    <citation type="submission" date="2019-10" db="EMBL/GenBank/DDBJ databases">
        <title>Lacipirellula parvula gen. nov., sp. nov., representing a lineage of planctomycetes widespread in freshwater anoxic habitats, and description of the family Lacipirellulaceae.</title>
        <authorList>
            <person name="Dedysh S.N."/>
            <person name="Kulichevskaya I.S."/>
            <person name="Beletsky A.V."/>
            <person name="Rakitin A.L."/>
            <person name="Mardanov A.V."/>
            <person name="Ivanova A.A."/>
            <person name="Saltykova V.X."/>
            <person name="Rijpstra W.I.C."/>
            <person name="Sinninghe Damste J.S."/>
            <person name="Ravin N.V."/>
        </authorList>
    </citation>
    <scope>NUCLEOTIDE SEQUENCE [LARGE SCALE GENOMIC DNA]</scope>
    <source>
        <strain evidence="3">PX69</strain>
    </source>
</reference>
<feature type="compositionally biased region" description="Low complexity" evidence="1">
    <location>
        <begin position="25"/>
        <end position="55"/>
    </location>
</feature>
<gene>
    <name evidence="2" type="ORF">PLANPX_1026</name>
</gene>
<accession>A0A5K7X426</accession>
<keyword evidence="3" id="KW-1185">Reference proteome</keyword>
<name>A0A5K7X426_9BACT</name>
<evidence type="ECO:0000256" key="1">
    <source>
        <dbReference type="SAM" id="MobiDB-lite"/>
    </source>
</evidence>
<dbReference type="EMBL" id="AP021861">
    <property type="protein sequence ID" value="BBO31414.1"/>
    <property type="molecule type" value="Genomic_DNA"/>
</dbReference>
<dbReference type="Proteomes" id="UP000326837">
    <property type="component" value="Chromosome"/>
</dbReference>
<evidence type="ECO:0000313" key="3">
    <source>
        <dbReference type="Proteomes" id="UP000326837"/>
    </source>
</evidence>
<dbReference type="KEGG" id="lpav:PLANPX_1026"/>
<dbReference type="RefSeq" id="WP_152097567.1">
    <property type="nucleotide sequence ID" value="NZ_AP021861.1"/>
</dbReference>
<proteinExistence type="predicted"/>
<dbReference type="AlphaFoldDB" id="A0A5K7X426"/>
<sequence>MMIRSLQWMAWSALLIGIAGCDSAPSSSASSPGLSQPQQEAPAPTEPATAAVASATRDDREVQPASAVAPPATTPVAATASAAPVKLPDPDSSGYIEATFDDLKFDMTKTELFDRNMLTPKVNALMGKKIRIRGYIFPTLRKTGLNRIVLVRDNMECCFGPGAALFDCVLVTMAPGKTAEYTIRPVAVEGEIRLEELAGGPDGRPLAIYQMVGHEVE</sequence>
<evidence type="ECO:0008006" key="4">
    <source>
        <dbReference type="Google" id="ProtNLM"/>
    </source>
</evidence>
<evidence type="ECO:0000313" key="2">
    <source>
        <dbReference type="EMBL" id="BBO31414.1"/>
    </source>
</evidence>
<feature type="compositionally biased region" description="Low complexity" evidence="1">
    <location>
        <begin position="64"/>
        <end position="75"/>
    </location>
</feature>
<dbReference type="Gene3D" id="2.40.50.870">
    <property type="entry name" value="Protein of unknown function (DUF3299)"/>
    <property type="match status" value="1"/>
</dbReference>
<dbReference type="PROSITE" id="PS51257">
    <property type="entry name" value="PROKAR_LIPOPROTEIN"/>
    <property type="match status" value="1"/>
</dbReference>